<evidence type="ECO:0000313" key="4">
    <source>
        <dbReference type="Proteomes" id="UP000318582"/>
    </source>
</evidence>
<feature type="domain" description="Aminoglycoside phosphotransferase" evidence="2">
    <location>
        <begin position="363"/>
        <end position="416"/>
    </location>
</feature>
<feature type="compositionally biased region" description="Low complexity" evidence="1">
    <location>
        <begin position="240"/>
        <end position="260"/>
    </location>
</feature>
<dbReference type="SUPFAM" id="SSF56112">
    <property type="entry name" value="Protein kinase-like (PK-like)"/>
    <property type="match status" value="1"/>
</dbReference>
<dbReference type="InterPro" id="IPR052396">
    <property type="entry name" value="Meiotic_Drive_Suppr_Kinase"/>
</dbReference>
<evidence type="ECO:0000313" key="3">
    <source>
        <dbReference type="EMBL" id="TPX53863.1"/>
    </source>
</evidence>
<dbReference type="Pfam" id="PF01636">
    <property type="entry name" value="APH"/>
    <property type="match status" value="1"/>
</dbReference>
<dbReference type="STRING" id="109895.A0A507DQF5"/>
<evidence type="ECO:0000259" key="2">
    <source>
        <dbReference type="Pfam" id="PF01636"/>
    </source>
</evidence>
<dbReference type="Proteomes" id="UP000318582">
    <property type="component" value="Unassembled WGS sequence"/>
</dbReference>
<keyword evidence="4" id="KW-1185">Reference proteome</keyword>
<dbReference type="PANTHER" id="PTHR37171:SF1">
    <property type="entry name" value="SERINE_THREONINE-PROTEIN KINASE YRZF-RELATED"/>
    <property type="match status" value="1"/>
</dbReference>
<protein>
    <recommendedName>
        <fullName evidence="2">Aminoglycoside phosphotransferase domain-containing protein</fullName>
    </recommendedName>
</protein>
<evidence type="ECO:0000256" key="1">
    <source>
        <dbReference type="SAM" id="MobiDB-lite"/>
    </source>
</evidence>
<reference evidence="3 4" key="1">
    <citation type="journal article" date="2019" name="Sci. Rep.">
        <title>Comparative genomics of chytrid fungi reveal insights into the obligate biotrophic and pathogenic lifestyle of Synchytrium endobioticum.</title>
        <authorList>
            <person name="van de Vossenberg B.T.L.H."/>
            <person name="Warris S."/>
            <person name="Nguyen H.D.T."/>
            <person name="van Gent-Pelzer M.P.E."/>
            <person name="Joly D.L."/>
            <person name="van de Geest H.C."/>
            <person name="Bonants P.J.M."/>
            <person name="Smith D.S."/>
            <person name="Levesque C.A."/>
            <person name="van der Lee T.A.J."/>
        </authorList>
    </citation>
    <scope>NUCLEOTIDE SEQUENCE [LARGE SCALE GENOMIC DNA]</scope>
    <source>
        <strain evidence="3 4">CBS 809.83</strain>
    </source>
</reference>
<dbReference type="EMBL" id="QEAQ01000183">
    <property type="protein sequence ID" value="TPX53863.1"/>
    <property type="molecule type" value="Genomic_DNA"/>
</dbReference>
<comment type="caution">
    <text evidence="3">The sequence shown here is derived from an EMBL/GenBank/DDBJ whole genome shotgun (WGS) entry which is preliminary data.</text>
</comment>
<dbReference type="Gene3D" id="1.10.510.10">
    <property type="entry name" value="Transferase(Phosphotransferase) domain 1"/>
    <property type="match status" value="1"/>
</dbReference>
<dbReference type="PANTHER" id="PTHR37171">
    <property type="entry name" value="SERINE/THREONINE-PROTEIN KINASE YRZF-RELATED"/>
    <property type="match status" value="1"/>
</dbReference>
<gene>
    <name evidence="3" type="ORF">PhCBS80983_g06122</name>
</gene>
<proteinExistence type="predicted"/>
<dbReference type="InterPro" id="IPR002575">
    <property type="entry name" value="Aminoglycoside_PTrfase"/>
</dbReference>
<dbReference type="AlphaFoldDB" id="A0A507DQF5"/>
<dbReference type="InterPro" id="IPR011009">
    <property type="entry name" value="Kinase-like_dom_sf"/>
</dbReference>
<feature type="region of interest" description="Disordered" evidence="1">
    <location>
        <begin position="240"/>
        <end position="265"/>
    </location>
</feature>
<accession>A0A507DQF5</accession>
<name>A0A507DQF5_9FUNG</name>
<sequence>MSSQTVLHFVQNAVLPAIPRHAQFSGTSTTTPAYPRTDLNVIEEWVDFPKAVLADRATLSKSLFQKAIFTPETPVSTEANVHAFADCTLHQTLTSILGALGKPGYKIVDIGGNKSVVADPDRILIHGEKPILTMEFKTPWAFPKQRGIVWTYQDSQPTSKVRRAINQIYGYMTFNQHRYGVLTTYEETYFLQRQWSEAGGRLQIAGPFSYNKRTPFTVLEAYTTLLLLCIDKWFYASPTTSPAPSRSGSASASPSTSRPSTPMPYTLTDVDIRDVTFIKGRDRSRAGAVVGGTFRGENVIFKIVDDTKNSQFATELDNEVDHYRALAHLQGRIIPRFLGYIRVWNMLRILVLEDCGLPVKKSGLTGQLMDECLACLRTLHQCGIIHGDVHMGNFVHSPFSGVRVLDFGFARPGTAAEMEEELNELTRDEE</sequence>
<organism evidence="3 4">
    <name type="scientific">Powellomyces hirtus</name>
    <dbReference type="NCBI Taxonomy" id="109895"/>
    <lineage>
        <taxon>Eukaryota</taxon>
        <taxon>Fungi</taxon>
        <taxon>Fungi incertae sedis</taxon>
        <taxon>Chytridiomycota</taxon>
        <taxon>Chytridiomycota incertae sedis</taxon>
        <taxon>Chytridiomycetes</taxon>
        <taxon>Spizellomycetales</taxon>
        <taxon>Powellomycetaceae</taxon>
        <taxon>Powellomyces</taxon>
    </lineage>
</organism>